<sequence>TTAQPSTGSLIEVIGRKIGCFSFAWLWALINMAHALAGGWISLAFLRGLMGLTEAAALPAGITPSAEWGPSKEGSRAAGLV</sequence>
<protein>
    <submittedName>
        <fullName evidence="9">MFS transporter</fullName>
    </submittedName>
</protein>
<feature type="transmembrane region" description="Helical" evidence="7">
    <location>
        <begin position="24"/>
        <end position="46"/>
    </location>
</feature>
<dbReference type="Proteomes" id="UP000298491">
    <property type="component" value="Unassembled WGS sequence"/>
</dbReference>
<keyword evidence="3" id="KW-0997">Cell inner membrane</keyword>
<evidence type="ECO:0000259" key="8">
    <source>
        <dbReference type="PROSITE" id="PS50850"/>
    </source>
</evidence>
<gene>
    <name evidence="9" type="ORF">C9F09_03355</name>
</gene>
<evidence type="ECO:0000256" key="7">
    <source>
        <dbReference type="SAM" id="Phobius"/>
    </source>
</evidence>
<proteinExistence type="predicted"/>
<comment type="caution">
    <text evidence="9">The sequence shown here is derived from an EMBL/GenBank/DDBJ whole genome shotgun (WGS) entry which is preliminary data.</text>
</comment>
<dbReference type="GO" id="GO:0005886">
    <property type="term" value="C:plasma membrane"/>
    <property type="evidence" value="ECO:0007669"/>
    <property type="project" value="UniProtKB-SubCell"/>
</dbReference>
<accession>A0A659RGT7</accession>
<dbReference type="InterPro" id="IPR036259">
    <property type="entry name" value="MFS_trans_sf"/>
</dbReference>
<evidence type="ECO:0000313" key="9">
    <source>
        <dbReference type="EMBL" id="TGD01539.1"/>
    </source>
</evidence>
<evidence type="ECO:0000256" key="6">
    <source>
        <dbReference type="ARBA" id="ARBA00023136"/>
    </source>
</evidence>
<dbReference type="GO" id="GO:0022857">
    <property type="term" value="F:transmembrane transporter activity"/>
    <property type="evidence" value="ECO:0007669"/>
    <property type="project" value="InterPro"/>
</dbReference>
<organism evidence="9 10">
    <name type="scientific">Salmonella enterica subsp. enterica serovar Wilhelmsburg</name>
    <dbReference type="NCBI Taxonomy" id="1960126"/>
    <lineage>
        <taxon>Bacteria</taxon>
        <taxon>Pseudomonadati</taxon>
        <taxon>Pseudomonadota</taxon>
        <taxon>Gammaproteobacteria</taxon>
        <taxon>Enterobacterales</taxon>
        <taxon>Enterobacteriaceae</taxon>
        <taxon>Salmonella</taxon>
    </lineage>
</organism>
<dbReference type="InterPro" id="IPR020846">
    <property type="entry name" value="MFS_dom"/>
</dbReference>
<dbReference type="SUPFAM" id="SSF103473">
    <property type="entry name" value="MFS general substrate transporter"/>
    <property type="match status" value="1"/>
</dbReference>
<evidence type="ECO:0000256" key="2">
    <source>
        <dbReference type="ARBA" id="ARBA00022475"/>
    </source>
</evidence>
<evidence type="ECO:0000256" key="5">
    <source>
        <dbReference type="ARBA" id="ARBA00022989"/>
    </source>
</evidence>
<dbReference type="EMBL" id="PYKB01000293">
    <property type="protein sequence ID" value="TGD01539.1"/>
    <property type="molecule type" value="Genomic_DNA"/>
</dbReference>
<dbReference type="AlphaFoldDB" id="A0A659RGT7"/>
<keyword evidence="4 7" id="KW-0812">Transmembrane</keyword>
<evidence type="ECO:0000256" key="4">
    <source>
        <dbReference type="ARBA" id="ARBA00022692"/>
    </source>
</evidence>
<name>A0A659RGT7_SALET</name>
<keyword evidence="5 7" id="KW-1133">Transmembrane helix</keyword>
<keyword evidence="6 7" id="KW-0472">Membrane</keyword>
<evidence type="ECO:0000313" key="10">
    <source>
        <dbReference type="Proteomes" id="UP000298491"/>
    </source>
</evidence>
<keyword evidence="2" id="KW-1003">Cell membrane</keyword>
<dbReference type="PROSITE" id="PS50850">
    <property type="entry name" value="MFS"/>
    <property type="match status" value="1"/>
</dbReference>
<evidence type="ECO:0000256" key="3">
    <source>
        <dbReference type="ARBA" id="ARBA00022519"/>
    </source>
</evidence>
<evidence type="ECO:0000256" key="1">
    <source>
        <dbReference type="ARBA" id="ARBA00004429"/>
    </source>
</evidence>
<comment type="subcellular location">
    <subcellularLocation>
        <location evidence="1">Cell inner membrane</location>
        <topology evidence="1">Multi-pass membrane protein</topology>
    </subcellularLocation>
</comment>
<feature type="non-terminal residue" evidence="9">
    <location>
        <position position="81"/>
    </location>
</feature>
<dbReference type="Gene3D" id="1.20.1250.20">
    <property type="entry name" value="MFS general substrate transporter like domains"/>
    <property type="match status" value="1"/>
</dbReference>
<reference evidence="9 10" key="1">
    <citation type="submission" date="2018-03" db="EMBL/GenBank/DDBJ databases">
        <title>Non-Typhoidal Salmonella genome sequencing and assembly.</title>
        <authorList>
            <person name="Matchawe C."/>
        </authorList>
    </citation>
    <scope>NUCLEOTIDE SEQUENCE [LARGE SCALE GENOMIC DNA]</scope>
    <source>
        <strain evidence="9 10">35dea</strain>
    </source>
</reference>
<feature type="domain" description="Major facilitator superfamily (MFS) profile" evidence="8">
    <location>
        <begin position="1"/>
        <end position="81"/>
    </location>
</feature>
<feature type="non-terminal residue" evidence="9">
    <location>
        <position position="1"/>
    </location>
</feature>